<keyword evidence="3 5" id="KW-0378">Hydrolase</keyword>
<dbReference type="GO" id="GO:0006537">
    <property type="term" value="P:glutamate biosynthetic process"/>
    <property type="evidence" value="ECO:0007669"/>
    <property type="project" value="TreeGrafter"/>
</dbReference>
<feature type="binding site" evidence="5">
    <location>
        <position position="270"/>
    </location>
    <ligand>
        <name>substrate</name>
    </ligand>
</feature>
<dbReference type="NCBIfam" id="TIGR03814">
    <property type="entry name" value="Gln_ase"/>
    <property type="match status" value="1"/>
</dbReference>
<name>A0A7X8SKF0_9BACT</name>
<evidence type="ECO:0000256" key="4">
    <source>
        <dbReference type="ARBA" id="ARBA00049534"/>
    </source>
</evidence>
<feature type="binding site" evidence="5">
    <location>
        <position position="218"/>
    </location>
    <ligand>
        <name>substrate</name>
    </ligand>
</feature>
<feature type="binding site" evidence="5">
    <location>
        <position position="187"/>
    </location>
    <ligand>
        <name>substrate</name>
    </ligand>
</feature>
<feature type="binding site" evidence="5">
    <location>
        <position position="92"/>
    </location>
    <ligand>
        <name>substrate</name>
    </ligand>
</feature>
<dbReference type="InterPro" id="IPR012338">
    <property type="entry name" value="Beta-lactam/transpept-like"/>
</dbReference>
<evidence type="ECO:0000313" key="7">
    <source>
        <dbReference type="Proteomes" id="UP000585050"/>
    </source>
</evidence>
<feature type="binding site" evidence="5">
    <location>
        <position position="143"/>
    </location>
    <ligand>
        <name>substrate</name>
    </ligand>
</feature>
<dbReference type="EMBL" id="JABAIL010000003">
    <property type="protein sequence ID" value="NLR91869.1"/>
    <property type="molecule type" value="Genomic_DNA"/>
</dbReference>
<evidence type="ECO:0000256" key="5">
    <source>
        <dbReference type="HAMAP-Rule" id="MF_00313"/>
    </source>
</evidence>
<organism evidence="6 7">
    <name type="scientific">Flammeovirga agarivorans</name>
    <dbReference type="NCBI Taxonomy" id="2726742"/>
    <lineage>
        <taxon>Bacteria</taxon>
        <taxon>Pseudomonadati</taxon>
        <taxon>Bacteroidota</taxon>
        <taxon>Cytophagia</taxon>
        <taxon>Cytophagales</taxon>
        <taxon>Flammeovirgaceae</taxon>
        <taxon>Flammeovirga</taxon>
    </lineage>
</organism>
<evidence type="ECO:0000256" key="3">
    <source>
        <dbReference type="ARBA" id="ARBA00022801"/>
    </source>
</evidence>
<feature type="binding site" evidence="5">
    <location>
        <position position="194"/>
    </location>
    <ligand>
        <name>substrate</name>
    </ligand>
</feature>
<accession>A0A7X8SKF0</accession>
<dbReference type="PANTHER" id="PTHR12544">
    <property type="entry name" value="GLUTAMINASE"/>
    <property type="match status" value="1"/>
</dbReference>
<dbReference type="AlphaFoldDB" id="A0A7X8SKF0"/>
<keyword evidence="7" id="KW-1185">Reference proteome</keyword>
<dbReference type="EC" id="3.5.1.2" evidence="2 5"/>
<keyword evidence="5" id="KW-0007">Acetylation</keyword>
<comment type="similarity">
    <text evidence="1 5">Belongs to the glutaminase family.</text>
</comment>
<gene>
    <name evidence="5 6" type="primary">glsA</name>
    <name evidence="6" type="ORF">HGP29_11655</name>
</gene>
<dbReference type="Proteomes" id="UP000585050">
    <property type="component" value="Unassembled WGS sequence"/>
</dbReference>
<protein>
    <recommendedName>
        <fullName evidence="2 5">Glutaminase</fullName>
        <ecNumber evidence="2 5">3.5.1.2</ecNumber>
    </recommendedName>
</protein>
<dbReference type="NCBIfam" id="NF009020">
    <property type="entry name" value="PRK12356.1"/>
    <property type="match status" value="1"/>
</dbReference>
<reference evidence="6 7" key="1">
    <citation type="submission" date="2020-04" db="EMBL/GenBank/DDBJ databases">
        <title>Flammeovirga sp. SR4, a novel species isolated from seawater.</title>
        <authorList>
            <person name="Wang X."/>
        </authorList>
    </citation>
    <scope>NUCLEOTIDE SEQUENCE [LARGE SCALE GENOMIC DNA]</scope>
    <source>
        <strain evidence="6 7">SR4</strain>
    </source>
</reference>
<dbReference type="Gene3D" id="3.40.710.10">
    <property type="entry name" value="DD-peptidase/beta-lactamase superfamily"/>
    <property type="match status" value="1"/>
</dbReference>
<comment type="catalytic activity">
    <reaction evidence="4 5">
        <text>L-glutamine + H2O = L-glutamate + NH4(+)</text>
        <dbReference type="Rhea" id="RHEA:15889"/>
        <dbReference type="ChEBI" id="CHEBI:15377"/>
        <dbReference type="ChEBI" id="CHEBI:28938"/>
        <dbReference type="ChEBI" id="CHEBI:29985"/>
        <dbReference type="ChEBI" id="CHEBI:58359"/>
        <dbReference type="EC" id="3.5.1.2"/>
    </reaction>
</comment>
<evidence type="ECO:0000313" key="6">
    <source>
        <dbReference type="EMBL" id="NLR91869.1"/>
    </source>
</evidence>
<dbReference type="SUPFAM" id="SSF56601">
    <property type="entry name" value="beta-lactamase/transpeptidase-like"/>
    <property type="match status" value="1"/>
</dbReference>
<dbReference type="GO" id="GO:0004359">
    <property type="term" value="F:glutaminase activity"/>
    <property type="evidence" value="ECO:0007669"/>
    <property type="project" value="UniProtKB-UniRule"/>
</dbReference>
<proteinExistence type="inferred from homology"/>
<evidence type="ECO:0000256" key="1">
    <source>
        <dbReference type="ARBA" id="ARBA00011076"/>
    </source>
</evidence>
<dbReference type="InterPro" id="IPR015868">
    <property type="entry name" value="Glutaminase"/>
</dbReference>
<dbReference type="Pfam" id="PF04960">
    <property type="entry name" value="Glutaminase"/>
    <property type="match status" value="1"/>
</dbReference>
<dbReference type="HAMAP" id="MF_00313">
    <property type="entry name" value="Glutaminase"/>
    <property type="match status" value="1"/>
</dbReference>
<sequence length="339" mass="36560">MQLVTKYIPLFFFISTFFIVSPSQAQKLKGKNIEAVLNEAYIKYKDVEEGKNADYIKELANVPSDLFGIVIVTVEGKVYSIGDVTDEVSIQSVSKAFIMAKVIDEIGADSIAHAVGVEPTGEVFNSITAIERSKGKKINPLVNPGAIATTSLMAGRDSVQKWYNIRNTLNSFAGRDLDIDWNVYNSEANDNKRNQAISMLLLSYGRMYFDPLQSTDIYTKQCAVSVNAKDLAVMGSTLANGGTNPLSHEVVILPDATQHALSVMATSGLYDDAGKWLFYTGIPAKSGVGGGIVAVVPGKFGIAAIAPPLDEAGNSVKAKLAIHYIIEKLGVNPYLVEPK</sequence>
<dbReference type="PANTHER" id="PTHR12544:SF48">
    <property type="entry name" value="GLUTAMINASE 1"/>
    <property type="match status" value="1"/>
</dbReference>
<evidence type="ECO:0000256" key="2">
    <source>
        <dbReference type="ARBA" id="ARBA00012918"/>
    </source>
</evidence>
<comment type="subunit">
    <text evidence="5">Homotetramer.</text>
</comment>
<feature type="binding site" evidence="5">
    <location>
        <position position="288"/>
    </location>
    <ligand>
        <name>substrate</name>
    </ligand>
</feature>
<dbReference type="GO" id="GO:0006543">
    <property type="term" value="P:L-glutamine catabolic process"/>
    <property type="evidence" value="ECO:0007669"/>
    <property type="project" value="TreeGrafter"/>
</dbReference>
<comment type="caution">
    <text evidence="6">The sequence shown here is derived from an EMBL/GenBank/DDBJ whole genome shotgun (WGS) entry which is preliminary data.</text>
</comment>